<comment type="caution">
    <text evidence="1">The sequence shown here is derived from an EMBL/GenBank/DDBJ whole genome shotgun (WGS) entry which is preliminary data.</text>
</comment>
<accession>A0A9N8ZD24</accession>
<dbReference type="Proteomes" id="UP000789405">
    <property type="component" value="Unassembled WGS sequence"/>
</dbReference>
<feature type="non-terminal residue" evidence="1">
    <location>
        <position position="53"/>
    </location>
</feature>
<dbReference type="EMBL" id="CAJVPY010000729">
    <property type="protein sequence ID" value="CAG8489265.1"/>
    <property type="molecule type" value="Genomic_DNA"/>
</dbReference>
<name>A0A9N8ZD24_9GLOM</name>
<protein>
    <submittedName>
        <fullName evidence="1">3683_t:CDS:1</fullName>
    </submittedName>
</protein>
<evidence type="ECO:0000313" key="1">
    <source>
        <dbReference type="EMBL" id="CAG8489265.1"/>
    </source>
</evidence>
<organism evidence="1 2">
    <name type="scientific">Dentiscutata erythropus</name>
    <dbReference type="NCBI Taxonomy" id="1348616"/>
    <lineage>
        <taxon>Eukaryota</taxon>
        <taxon>Fungi</taxon>
        <taxon>Fungi incertae sedis</taxon>
        <taxon>Mucoromycota</taxon>
        <taxon>Glomeromycotina</taxon>
        <taxon>Glomeromycetes</taxon>
        <taxon>Diversisporales</taxon>
        <taxon>Gigasporaceae</taxon>
        <taxon>Dentiscutata</taxon>
    </lineage>
</organism>
<keyword evidence="2" id="KW-1185">Reference proteome</keyword>
<dbReference type="OrthoDB" id="10360154at2759"/>
<gene>
    <name evidence="1" type="ORF">DERYTH_LOCUS2329</name>
</gene>
<proteinExistence type="predicted"/>
<reference evidence="1" key="1">
    <citation type="submission" date="2021-06" db="EMBL/GenBank/DDBJ databases">
        <authorList>
            <person name="Kallberg Y."/>
            <person name="Tangrot J."/>
            <person name="Rosling A."/>
        </authorList>
    </citation>
    <scope>NUCLEOTIDE SEQUENCE</scope>
    <source>
        <strain evidence="1">MA453B</strain>
    </source>
</reference>
<sequence length="53" mass="6440">MLMSGAYLHYNFDSEYMTNSIQTLIEEIRFITLQVYNERLIEHRYDFTNSSIK</sequence>
<evidence type="ECO:0000313" key="2">
    <source>
        <dbReference type="Proteomes" id="UP000789405"/>
    </source>
</evidence>
<dbReference type="AlphaFoldDB" id="A0A9N8ZD24"/>